<dbReference type="RefSeq" id="WP_121648857.1">
    <property type="nucleotide sequence ID" value="NZ_RCUX01000007.1"/>
</dbReference>
<protein>
    <recommendedName>
        <fullName evidence="3">Glycoside hydrolase</fullName>
    </recommendedName>
</protein>
<proteinExistence type="predicted"/>
<evidence type="ECO:0008006" key="3">
    <source>
        <dbReference type="Google" id="ProtNLM"/>
    </source>
</evidence>
<name>A0A3L7A6W9_9MICO</name>
<keyword evidence="2" id="KW-1185">Reference proteome</keyword>
<comment type="caution">
    <text evidence="1">The sequence shown here is derived from an EMBL/GenBank/DDBJ whole genome shotgun (WGS) entry which is preliminary data.</text>
</comment>
<dbReference type="InterPro" id="IPR053161">
    <property type="entry name" value="Ulvan_degrading_GH"/>
</dbReference>
<dbReference type="OrthoDB" id="9761519at2"/>
<dbReference type="AlphaFoldDB" id="A0A3L7A6W9"/>
<reference evidence="1 2" key="1">
    <citation type="submission" date="2018-10" db="EMBL/GenBank/DDBJ databases">
        <authorList>
            <person name="Li J."/>
        </authorList>
    </citation>
    <scope>NUCLEOTIDE SEQUENCE [LARGE SCALE GENOMIC DNA]</scope>
    <source>
        <strain evidence="1 2">IF 016277</strain>
    </source>
</reference>
<evidence type="ECO:0000313" key="2">
    <source>
        <dbReference type="Proteomes" id="UP000272503"/>
    </source>
</evidence>
<dbReference type="Gene3D" id="2.60.120.260">
    <property type="entry name" value="Galactose-binding domain-like"/>
    <property type="match status" value="1"/>
</dbReference>
<accession>A0A3L7A6W9</accession>
<dbReference type="PANTHER" id="PTHR36848">
    <property type="entry name" value="DNA-BINDING PROTEIN (PUTATIVE SECRETED PROTEIN)-RELATED"/>
    <property type="match status" value="1"/>
</dbReference>
<dbReference type="InterPro" id="IPR008979">
    <property type="entry name" value="Galactose-bd-like_sf"/>
</dbReference>
<organism evidence="1 2">
    <name type="scientific">Mycetocola tolaasinivorans</name>
    <dbReference type="NCBI Taxonomy" id="76635"/>
    <lineage>
        <taxon>Bacteria</taxon>
        <taxon>Bacillati</taxon>
        <taxon>Actinomycetota</taxon>
        <taxon>Actinomycetes</taxon>
        <taxon>Micrococcales</taxon>
        <taxon>Microbacteriaceae</taxon>
        <taxon>Mycetocola</taxon>
    </lineage>
</organism>
<dbReference type="Proteomes" id="UP000272503">
    <property type="component" value="Unassembled WGS sequence"/>
</dbReference>
<dbReference type="EMBL" id="RCUX01000007">
    <property type="protein sequence ID" value="RLP75311.1"/>
    <property type="molecule type" value="Genomic_DNA"/>
</dbReference>
<gene>
    <name evidence="1" type="ORF">D9V32_10505</name>
</gene>
<dbReference type="PANTHER" id="PTHR36848:SF2">
    <property type="entry name" value="SECRETED PROTEIN"/>
    <property type="match status" value="1"/>
</dbReference>
<dbReference type="SUPFAM" id="SSF49785">
    <property type="entry name" value="Galactose-binding domain-like"/>
    <property type="match status" value="1"/>
</dbReference>
<evidence type="ECO:0000313" key="1">
    <source>
        <dbReference type="EMBL" id="RLP75311.1"/>
    </source>
</evidence>
<sequence length="905" mass="96342">MSATPHAVDPRFVDPDAWHSPATYWFWHHLPDEAQVRTQVRQMHAAGIRSFQVQARLSFPMHEYLEPAYLAACRWAVEEAAALDMVVGFYDDYNWQTGQAGGRAVAGHDHLRERHLFWTTVELSGGSGTGEISGIVSGTEGLGPAAMAWHYDGGVPLWADWRIERALAVSGTVPAGSTATADTAAAESAGVTDIAAATSLTATDTTAALTISGAEATLTRALVLVSARSTTSHLVNPLDPAAVDRFIEAGYEPFREAVGDHFGSTVRYVFFDQPHAVYYDWTQRSGGIGSSVPVHTDTLDLARSLGADTHDALIWAVFTETSDPAALALRARFWQFYAELTMEGFLGKLRDWSHRHSLLQSGHEVLTHIGTFTPGTEFGEWDLRANFGLDHFGVDAYRDLTAVDAQDGVAQLSPRLGDSIARATGRTGTIVEQYFLTPPEGGTPWSGHWGLTLDELRSTTVRHHLAGMRQMVFHGFYQTHGHGNDHESMANPRFDFPPGINFEPWFAGFHAAYAAESARLSEFLEPLSDDPSVLLFWPLRTIWTHGQSGEHFAQFGAWASALDAAGIPWRVVDERSLADIAAGSVPTARALVLPGVRTLAGAASITALEGIANSGIRVIRTGPGLTTLQDGGAVRALPGARLTSVPESAVLAAELGVSARGDAVFLPSTDAAGLRVRTGIDAEGRTRVALFNDGTERISGTLTGTNIAEWDAATGAALPLAEARLSLEPGELRLFVWAGSGGTSAEPAAAVFNESAASAQAAAAPTLILAEGWTLTLPEDTGTGTPIDVAAGWQSILPEYSGAATYRATFELAEVPPADATLVLPEVSGSASLSINGTHLGERGWRPYRFAVPATLLRAGSNTIEITVWGSAANEFYAGTSLRPEPEVNGLLAAPALFLTLATEG</sequence>